<protein>
    <submittedName>
        <fullName evidence="1">Uncharacterized protein</fullName>
    </submittedName>
</protein>
<dbReference type="EMBL" id="GBRH01225981">
    <property type="protein sequence ID" value="JAD71914.1"/>
    <property type="molecule type" value="Transcribed_RNA"/>
</dbReference>
<dbReference type="AlphaFoldDB" id="A0A0A9C6G8"/>
<reference evidence="1" key="1">
    <citation type="submission" date="2014-09" db="EMBL/GenBank/DDBJ databases">
        <authorList>
            <person name="Magalhaes I.L.F."/>
            <person name="Oliveira U."/>
            <person name="Santos F.R."/>
            <person name="Vidigal T.H.D.A."/>
            <person name="Brescovit A.D."/>
            <person name="Santos A.J."/>
        </authorList>
    </citation>
    <scope>NUCLEOTIDE SEQUENCE</scope>
    <source>
        <tissue evidence="1">Shoot tissue taken approximately 20 cm above the soil surface</tissue>
    </source>
</reference>
<name>A0A0A9C6G8_ARUDO</name>
<reference evidence="1" key="2">
    <citation type="journal article" date="2015" name="Data Brief">
        <title>Shoot transcriptome of the giant reed, Arundo donax.</title>
        <authorList>
            <person name="Barrero R.A."/>
            <person name="Guerrero F.D."/>
            <person name="Moolhuijzen P."/>
            <person name="Goolsby J.A."/>
            <person name="Tidwell J."/>
            <person name="Bellgard S.E."/>
            <person name="Bellgard M.I."/>
        </authorList>
    </citation>
    <scope>NUCLEOTIDE SEQUENCE</scope>
    <source>
        <tissue evidence="1">Shoot tissue taken approximately 20 cm above the soil surface</tissue>
    </source>
</reference>
<evidence type="ECO:0000313" key="1">
    <source>
        <dbReference type="EMBL" id="JAD71914.1"/>
    </source>
</evidence>
<organism evidence="1">
    <name type="scientific">Arundo donax</name>
    <name type="common">Giant reed</name>
    <name type="synonym">Donax arundinaceus</name>
    <dbReference type="NCBI Taxonomy" id="35708"/>
    <lineage>
        <taxon>Eukaryota</taxon>
        <taxon>Viridiplantae</taxon>
        <taxon>Streptophyta</taxon>
        <taxon>Embryophyta</taxon>
        <taxon>Tracheophyta</taxon>
        <taxon>Spermatophyta</taxon>
        <taxon>Magnoliopsida</taxon>
        <taxon>Liliopsida</taxon>
        <taxon>Poales</taxon>
        <taxon>Poaceae</taxon>
        <taxon>PACMAD clade</taxon>
        <taxon>Arundinoideae</taxon>
        <taxon>Arundineae</taxon>
        <taxon>Arundo</taxon>
    </lineage>
</organism>
<proteinExistence type="predicted"/>
<sequence>MYCLEKQDSFVHLKRRRLYAKN</sequence>
<accession>A0A0A9C6G8</accession>